<keyword evidence="3 8" id="KW-1134">Transmembrane beta strand</keyword>
<feature type="chain" id="PRO_5031500982" evidence="10">
    <location>
        <begin position="30"/>
        <end position="877"/>
    </location>
</feature>
<evidence type="ECO:0000313" key="14">
    <source>
        <dbReference type="Proteomes" id="UP000566813"/>
    </source>
</evidence>
<feature type="signal peptide" evidence="10">
    <location>
        <begin position="1"/>
        <end position="29"/>
    </location>
</feature>
<proteinExistence type="inferred from homology"/>
<evidence type="ECO:0000313" key="13">
    <source>
        <dbReference type="EMBL" id="MBC2666852.1"/>
    </source>
</evidence>
<gene>
    <name evidence="13" type="ORF">H7F51_15140</name>
</gene>
<protein>
    <submittedName>
        <fullName evidence="13">TonB-dependent receptor</fullName>
    </submittedName>
</protein>
<dbReference type="Pfam" id="PF00593">
    <property type="entry name" value="TonB_dep_Rec_b-barrel"/>
    <property type="match status" value="1"/>
</dbReference>
<evidence type="ECO:0000256" key="1">
    <source>
        <dbReference type="ARBA" id="ARBA00004571"/>
    </source>
</evidence>
<dbReference type="InterPro" id="IPR012910">
    <property type="entry name" value="Plug_dom"/>
</dbReference>
<keyword evidence="5 9" id="KW-0798">TonB box</keyword>
<keyword evidence="4 8" id="KW-0812">Transmembrane</keyword>
<dbReference type="InterPro" id="IPR000531">
    <property type="entry name" value="Beta-barrel_TonB"/>
</dbReference>
<evidence type="ECO:0000256" key="10">
    <source>
        <dbReference type="SAM" id="SignalP"/>
    </source>
</evidence>
<keyword evidence="7 8" id="KW-0998">Cell outer membrane</keyword>
<comment type="subcellular location">
    <subcellularLocation>
        <location evidence="1 8">Cell outer membrane</location>
        <topology evidence="1 8">Multi-pass membrane protein</topology>
    </subcellularLocation>
</comment>
<dbReference type="Gene3D" id="2.40.170.20">
    <property type="entry name" value="TonB-dependent receptor, beta-barrel domain"/>
    <property type="match status" value="1"/>
</dbReference>
<reference evidence="13 14" key="1">
    <citation type="submission" date="2020-08" db="EMBL/GenBank/DDBJ databases">
        <title>The genome sequence of type strain Novosphingobium flavum NBRC 111647.</title>
        <authorList>
            <person name="Liu Y."/>
        </authorList>
    </citation>
    <scope>NUCLEOTIDE SEQUENCE [LARGE SCALE GENOMIC DNA]</scope>
    <source>
        <strain evidence="13 14">NBRC 111647</strain>
    </source>
</reference>
<evidence type="ECO:0000256" key="6">
    <source>
        <dbReference type="ARBA" id="ARBA00023136"/>
    </source>
</evidence>
<organism evidence="13 14">
    <name type="scientific">Novosphingobium flavum</name>
    <dbReference type="NCBI Taxonomy" id="1778672"/>
    <lineage>
        <taxon>Bacteria</taxon>
        <taxon>Pseudomonadati</taxon>
        <taxon>Pseudomonadota</taxon>
        <taxon>Alphaproteobacteria</taxon>
        <taxon>Sphingomonadales</taxon>
        <taxon>Sphingomonadaceae</taxon>
        <taxon>Novosphingobium</taxon>
    </lineage>
</organism>
<dbReference type="Proteomes" id="UP000566813">
    <property type="component" value="Unassembled WGS sequence"/>
</dbReference>
<keyword evidence="6 8" id="KW-0472">Membrane</keyword>
<name>A0A7X1KMQ0_9SPHN</name>
<dbReference type="InterPro" id="IPR037066">
    <property type="entry name" value="Plug_dom_sf"/>
</dbReference>
<evidence type="ECO:0000259" key="12">
    <source>
        <dbReference type="Pfam" id="PF07715"/>
    </source>
</evidence>
<keyword evidence="10" id="KW-0732">Signal</keyword>
<dbReference type="PANTHER" id="PTHR47234">
    <property type="match status" value="1"/>
</dbReference>
<dbReference type="RefSeq" id="WP_185665146.1">
    <property type="nucleotide sequence ID" value="NZ_JACLAW010000012.1"/>
</dbReference>
<keyword evidence="14" id="KW-1185">Reference proteome</keyword>
<dbReference type="Pfam" id="PF07715">
    <property type="entry name" value="Plug"/>
    <property type="match status" value="1"/>
</dbReference>
<dbReference type="EMBL" id="JACLAW010000012">
    <property type="protein sequence ID" value="MBC2666852.1"/>
    <property type="molecule type" value="Genomic_DNA"/>
</dbReference>
<dbReference type="PROSITE" id="PS52016">
    <property type="entry name" value="TONB_DEPENDENT_REC_3"/>
    <property type="match status" value="1"/>
</dbReference>
<dbReference type="AlphaFoldDB" id="A0A7X1KMQ0"/>
<feature type="domain" description="TonB-dependent receptor-like beta-barrel" evidence="11">
    <location>
        <begin position="304"/>
        <end position="815"/>
    </location>
</feature>
<keyword evidence="13" id="KW-0675">Receptor</keyword>
<dbReference type="SUPFAM" id="SSF56935">
    <property type="entry name" value="Porins"/>
    <property type="match status" value="1"/>
</dbReference>
<sequence length="877" mass="92806">MSRFSRIHAAALAATSAIALTGFASVAHAQAVEAAADAPAEAAGSEIIVTGTRASGQQAANSAAPVQVLSQDALTHVAQPNLNQALTQLVPSFQAQTQGTDMASFSLSARLRGLSPNHTLVMVNGKRRHANSILQVINGAFGGSAAPSIDLIPPDIVKRIEVLQDGAAAQYGSDAIAGVINIILKSDTEGGAIKLNAGQYYDGEGRTYSVSGNFGMKVGESGYLDFSLFHRRNEVTTIGDGQLSVVNYNGTPVTVTGANAALQPYYTALANNGGTANINGGQPASQLTLGFYNAGYDFGDVQFYSFGDVSYRHGDALQGYRTPNRVCATSSSTNPIVPTSCYADTYIYGMVPHIEVNQNEFSLTNGFKGTAGGWDWDLAGSYSEDVAKIYTTHSANVSLFQATGQTPSYFYDGMFKFTQFVGTLDLRKQFELGMAEPLTFAAGGEIRRETYTIGAGDAMSLYKEGGQSFPGYAQSDAGTTRRTAKAIYVDFAAKPVEGWSVDLAGRYEHYSDFGDTAIGKLTTRYDFSPAFALRATVSTGFRAPSLQEGSYSATNVGPTSATLQLAPGSAGALKAGFSSLKPEKSLNLSAGVVLRPIPRLTVTLDGYYIKIRDRIVSSGTITGQTYVSLTAAPKQNTAIINGQSAYDLVQAVIAASGKSIDPTVVQYGSLSIQTYTNGIDTETTGLELAARYPVDLSFGSLDLSLGANYNTTKVIANRLGSLFNASARQTIESASPKTKVNVGALFKSGKFTANLRANYYSKTISYVQPNGAYTGPKDIENTWDIAEVKPAAIFDIELGYDVTSFMNLAIGANNLFNKKPEVPGLVSDYTTGTNATTKYVNGASPYINGQGTLNAPYTFGPYGSNGGYYYARATFKF</sequence>
<feature type="domain" description="TonB-dependent receptor plug" evidence="12">
    <location>
        <begin position="61"/>
        <end position="179"/>
    </location>
</feature>
<dbReference type="CDD" id="cd01347">
    <property type="entry name" value="ligand_gated_channel"/>
    <property type="match status" value="1"/>
</dbReference>
<evidence type="ECO:0000256" key="5">
    <source>
        <dbReference type="ARBA" id="ARBA00023077"/>
    </source>
</evidence>
<comment type="caution">
    <text evidence="13">The sequence shown here is derived from an EMBL/GenBank/DDBJ whole genome shotgun (WGS) entry which is preliminary data.</text>
</comment>
<dbReference type="Gene3D" id="2.170.130.10">
    <property type="entry name" value="TonB-dependent receptor, plug domain"/>
    <property type="match status" value="1"/>
</dbReference>
<accession>A0A7X1KMQ0</accession>
<dbReference type="GO" id="GO:0009279">
    <property type="term" value="C:cell outer membrane"/>
    <property type="evidence" value="ECO:0007669"/>
    <property type="project" value="UniProtKB-SubCell"/>
</dbReference>
<evidence type="ECO:0000256" key="4">
    <source>
        <dbReference type="ARBA" id="ARBA00022692"/>
    </source>
</evidence>
<comment type="similarity">
    <text evidence="8 9">Belongs to the TonB-dependent receptor family.</text>
</comment>
<evidence type="ECO:0000256" key="2">
    <source>
        <dbReference type="ARBA" id="ARBA00022448"/>
    </source>
</evidence>
<keyword evidence="2 8" id="KW-0813">Transport</keyword>
<evidence type="ECO:0000256" key="7">
    <source>
        <dbReference type="ARBA" id="ARBA00023237"/>
    </source>
</evidence>
<evidence type="ECO:0000256" key="8">
    <source>
        <dbReference type="PROSITE-ProRule" id="PRU01360"/>
    </source>
</evidence>
<dbReference type="PANTHER" id="PTHR47234:SF3">
    <property type="entry name" value="SECRETIN_TONB SHORT N-TERMINAL DOMAIN-CONTAINING PROTEIN"/>
    <property type="match status" value="1"/>
</dbReference>
<dbReference type="InterPro" id="IPR036942">
    <property type="entry name" value="Beta-barrel_TonB_sf"/>
</dbReference>
<evidence type="ECO:0000259" key="11">
    <source>
        <dbReference type="Pfam" id="PF00593"/>
    </source>
</evidence>
<evidence type="ECO:0000256" key="3">
    <source>
        <dbReference type="ARBA" id="ARBA00022452"/>
    </source>
</evidence>
<dbReference type="InterPro" id="IPR039426">
    <property type="entry name" value="TonB-dep_rcpt-like"/>
</dbReference>
<evidence type="ECO:0000256" key="9">
    <source>
        <dbReference type="RuleBase" id="RU003357"/>
    </source>
</evidence>